<evidence type="ECO:0000259" key="1">
    <source>
        <dbReference type="SMART" id="SM01321"/>
    </source>
</evidence>
<dbReference type="Gene3D" id="3.30.70.1290">
    <property type="entry name" value="Transposase IS200-like"/>
    <property type="match status" value="1"/>
</dbReference>
<feature type="domain" description="Transposase IS200-like" evidence="1">
    <location>
        <begin position="12"/>
        <end position="126"/>
    </location>
</feature>
<dbReference type="SMART" id="SM01321">
    <property type="entry name" value="Y1_Tnp"/>
    <property type="match status" value="1"/>
</dbReference>
<keyword evidence="3" id="KW-1185">Reference proteome</keyword>
<protein>
    <submittedName>
        <fullName evidence="2">REP element-mobilizing transposase RayT</fullName>
    </submittedName>
</protein>
<dbReference type="AlphaFoldDB" id="A0A7W9SPR6"/>
<name>A0A7W9SPR6_ARMRO</name>
<dbReference type="PANTHER" id="PTHR33360:SF2">
    <property type="entry name" value="TRANSPOSASE FOR INSERTION SEQUENCE ELEMENT IS200"/>
    <property type="match status" value="1"/>
</dbReference>
<comment type="caution">
    <text evidence="2">The sequence shown here is derived from an EMBL/GenBank/DDBJ whole genome shotgun (WGS) entry which is preliminary data.</text>
</comment>
<dbReference type="InterPro" id="IPR036515">
    <property type="entry name" value="Transposase_17_sf"/>
</dbReference>
<reference evidence="2 3" key="1">
    <citation type="submission" date="2020-08" db="EMBL/GenBank/DDBJ databases">
        <title>Genomic Encyclopedia of Type Strains, Phase IV (KMG-IV): sequencing the most valuable type-strain genomes for metagenomic binning, comparative biology and taxonomic classification.</title>
        <authorList>
            <person name="Goeker M."/>
        </authorList>
    </citation>
    <scope>NUCLEOTIDE SEQUENCE [LARGE SCALE GENOMIC DNA]</scope>
    <source>
        <strain evidence="2 3">DSM 23562</strain>
    </source>
</reference>
<proteinExistence type="predicted"/>
<organism evidence="2 3">
    <name type="scientific">Armatimonas rosea</name>
    <dbReference type="NCBI Taxonomy" id="685828"/>
    <lineage>
        <taxon>Bacteria</taxon>
        <taxon>Bacillati</taxon>
        <taxon>Armatimonadota</taxon>
        <taxon>Armatimonadia</taxon>
        <taxon>Armatimonadales</taxon>
        <taxon>Armatimonadaceae</taxon>
        <taxon>Armatimonas</taxon>
    </lineage>
</organism>
<dbReference type="GO" id="GO:0003677">
    <property type="term" value="F:DNA binding"/>
    <property type="evidence" value="ECO:0007669"/>
    <property type="project" value="InterPro"/>
</dbReference>
<dbReference type="PANTHER" id="PTHR33360">
    <property type="entry name" value="TRANSPOSASE FOR INSERTION SEQUENCE ELEMENT IS200"/>
    <property type="match status" value="1"/>
</dbReference>
<accession>A0A7W9SPR6</accession>
<dbReference type="EMBL" id="JACHGW010000002">
    <property type="protein sequence ID" value="MBB6050561.1"/>
    <property type="molecule type" value="Genomic_DNA"/>
</dbReference>
<dbReference type="NCBIfam" id="NF033573">
    <property type="entry name" value="transpos_IS200"/>
    <property type="match status" value="1"/>
</dbReference>
<gene>
    <name evidence="2" type="ORF">HNQ39_002352</name>
</gene>
<evidence type="ECO:0000313" key="2">
    <source>
        <dbReference type="EMBL" id="MBB6050561.1"/>
    </source>
</evidence>
<dbReference type="InterPro" id="IPR002686">
    <property type="entry name" value="Transposase_17"/>
</dbReference>
<dbReference type="RefSeq" id="WP_184195753.1">
    <property type="nucleotide sequence ID" value="NZ_JACHGW010000002.1"/>
</dbReference>
<dbReference type="SUPFAM" id="SSF143422">
    <property type="entry name" value="Transposase IS200-like"/>
    <property type="match status" value="1"/>
</dbReference>
<dbReference type="Pfam" id="PF01797">
    <property type="entry name" value="Y1_Tnp"/>
    <property type="match status" value="1"/>
</dbReference>
<evidence type="ECO:0000313" key="3">
    <source>
        <dbReference type="Proteomes" id="UP000520814"/>
    </source>
</evidence>
<dbReference type="Proteomes" id="UP000520814">
    <property type="component" value="Unassembled WGS sequence"/>
</dbReference>
<dbReference type="GO" id="GO:0004803">
    <property type="term" value="F:transposase activity"/>
    <property type="evidence" value="ECO:0007669"/>
    <property type="project" value="InterPro"/>
</dbReference>
<dbReference type="GO" id="GO:0006313">
    <property type="term" value="P:DNA transposition"/>
    <property type="evidence" value="ECO:0007669"/>
    <property type="project" value="InterPro"/>
</dbReference>
<sequence length="141" mass="15707">MKEDSRSQRRNMLVLALHLVWATHERRPLITDDIERVVYHAISAEATQLGCEVLAIGGIADHVHLVVTIPSTLSIAKLMNQIKGSSSSTIRNHVGPGRFFAWEPGYAAFSLSPEHVCAAKAYVLKQKEHHANHTTFDDEEI</sequence>